<feature type="chain" id="PRO_5026797122" evidence="9">
    <location>
        <begin position="25"/>
        <end position="709"/>
    </location>
</feature>
<dbReference type="SMART" id="SM00564">
    <property type="entry name" value="PQQ"/>
    <property type="match status" value="6"/>
</dbReference>
<evidence type="ECO:0000256" key="5">
    <source>
        <dbReference type="ARBA" id="ARBA00022729"/>
    </source>
</evidence>
<keyword evidence="5 9" id="KW-0732">Signal</keyword>
<comment type="cofactor">
    <cofactor evidence="1">
        <name>pyrroloquinoline quinone</name>
        <dbReference type="ChEBI" id="CHEBI:58442"/>
    </cofactor>
</comment>
<dbReference type="PROSITE" id="PS51007">
    <property type="entry name" value="CYTC"/>
    <property type="match status" value="1"/>
</dbReference>
<comment type="caution">
    <text evidence="11">The sequence shown here is derived from an EMBL/GenBank/DDBJ whole genome shotgun (WGS) entry which is preliminary data.</text>
</comment>
<dbReference type="InterPro" id="IPR018391">
    <property type="entry name" value="PQQ_b-propeller_rpt"/>
</dbReference>
<dbReference type="GO" id="GO:0046872">
    <property type="term" value="F:metal ion binding"/>
    <property type="evidence" value="ECO:0007669"/>
    <property type="project" value="UniProtKB-KW"/>
</dbReference>
<evidence type="ECO:0000313" key="12">
    <source>
        <dbReference type="Proteomes" id="UP000474175"/>
    </source>
</evidence>
<organism evidence="11 12">
    <name type="scientific">Spirosoma terrae</name>
    <dbReference type="NCBI Taxonomy" id="1968276"/>
    <lineage>
        <taxon>Bacteria</taxon>
        <taxon>Pseudomonadati</taxon>
        <taxon>Bacteroidota</taxon>
        <taxon>Cytophagia</taxon>
        <taxon>Cytophagales</taxon>
        <taxon>Cytophagaceae</taxon>
        <taxon>Spirosoma</taxon>
    </lineage>
</organism>
<comment type="similarity">
    <text evidence="2">Belongs to the bacterial PQQ dehydrogenase family.</text>
</comment>
<dbReference type="Gene3D" id="2.140.10.10">
    <property type="entry name" value="Quinoprotein alcohol dehydrogenase-like superfamily"/>
    <property type="match status" value="2"/>
</dbReference>
<evidence type="ECO:0000256" key="8">
    <source>
        <dbReference type="PROSITE-ProRule" id="PRU00433"/>
    </source>
</evidence>
<dbReference type="CDD" id="cd10280">
    <property type="entry name" value="PQQ_mGDH"/>
    <property type="match status" value="1"/>
</dbReference>
<dbReference type="InterPro" id="IPR036909">
    <property type="entry name" value="Cyt_c-like_dom_sf"/>
</dbReference>
<keyword evidence="12" id="KW-1185">Reference proteome</keyword>
<dbReference type="InterPro" id="IPR009056">
    <property type="entry name" value="Cyt_c-like_dom"/>
</dbReference>
<dbReference type="PANTHER" id="PTHR32303:SF4">
    <property type="entry name" value="QUINOPROTEIN GLUCOSE DEHYDROGENASE"/>
    <property type="match status" value="1"/>
</dbReference>
<dbReference type="InterPro" id="IPR011047">
    <property type="entry name" value="Quinoprotein_ADH-like_sf"/>
</dbReference>
<dbReference type="EMBL" id="JAAFZH010000010">
    <property type="protein sequence ID" value="NDU97335.1"/>
    <property type="molecule type" value="Genomic_DNA"/>
</dbReference>
<keyword evidence="3 8" id="KW-0349">Heme</keyword>
<dbReference type="Pfam" id="PF01011">
    <property type="entry name" value="PQQ"/>
    <property type="match status" value="2"/>
</dbReference>
<dbReference type="InterPro" id="IPR002372">
    <property type="entry name" value="PQQ_rpt_dom"/>
</dbReference>
<evidence type="ECO:0000313" key="11">
    <source>
        <dbReference type="EMBL" id="NDU97335.1"/>
    </source>
</evidence>
<accession>A0A6L9L9S3</accession>
<evidence type="ECO:0000256" key="6">
    <source>
        <dbReference type="ARBA" id="ARBA00023002"/>
    </source>
</evidence>
<evidence type="ECO:0000256" key="7">
    <source>
        <dbReference type="ARBA" id="ARBA00023004"/>
    </source>
</evidence>
<feature type="domain" description="Cytochrome c" evidence="10">
    <location>
        <begin position="479"/>
        <end position="556"/>
    </location>
</feature>
<reference evidence="11 12" key="1">
    <citation type="submission" date="2020-02" db="EMBL/GenBank/DDBJ databases">
        <title>Draft genome sequence of two Spirosoma agri KCTC 52727 and Spirosoma terrae KCTC 52035.</title>
        <authorList>
            <person name="Rojas J."/>
            <person name="Ambika Manirajan B."/>
            <person name="Suarez C."/>
            <person name="Ratering S."/>
            <person name="Schnell S."/>
        </authorList>
    </citation>
    <scope>NUCLEOTIDE SEQUENCE [LARGE SCALE GENOMIC DNA]</scope>
    <source>
        <strain evidence="11 12">KCTC 52035</strain>
    </source>
</reference>
<keyword evidence="7 8" id="KW-0408">Iron</keyword>
<dbReference type="GO" id="GO:0009055">
    <property type="term" value="F:electron transfer activity"/>
    <property type="evidence" value="ECO:0007669"/>
    <property type="project" value="InterPro"/>
</dbReference>
<evidence type="ECO:0000256" key="4">
    <source>
        <dbReference type="ARBA" id="ARBA00022723"/>
    </source>
</evidence>
<dbReference type="Pfam" id="PF13442">
    <property type="entry name" value="Cytochrome_CBB3"/>
    <property type="match status" value="1"/>
</dbReference>
<dbReference type="GO" id="GO:0020037">
    <property type="term" value="F:heme binding"/>
    <property type="evidence" value="ECO:0007669"/>
    <property type="project" value="InterPro"/>
</dbReference>
<evidence type="ECO:0000259" key="10">
    <source>
        <dbReference type="PROSITE" id="PS51007"/>
    </source>
</evidence>
<dbReference type="AlphaFoldDB" id="A0A6L9L9S3"/>
<gene>
    <name evidence="11" type="ORF">GK108_20800</name>
</gene>
<keyword evidence="6" id="KW-0560">Oxidoreductase</keyword>
<sequence>MKYLIGLGTLSLLAGLGFSQLSTPADVNWAEYNGDGSRSHYSPLNQITADNINQLTVAWTYSSGGADTVNNRTQMQCNPIVINGVLYGVSANTQAFAVDAATGKEIWKTHLTDNGGTTSRGVTYWVDESQGAQSNPRILFGAGKWLYALDARTGQLIDSFGQHGRIDLKVGIERPGGDNYVQPNTPNTIYKNLLIVGARLAEGETALLGDIRAYDVRTGRLVWAFHTIPQPGEFGYNTWAPAKPRERLGGANAWMGMAIDRERGIVFAPTGSAAYDFYGGNRKGDNLFANCLIALDANTGKRLWHFQFVHHDIWDRDPPAPPNLLTVTHKGPDGRPQRIDAVAQTTKQGHVFVFDRVTGKPLFPIVETKFPTDGIAGEFPSQTQPIPQKPAPFTKQTFTEPDINTWASNREELVATLKKARTGSAYIPLTSEMTIFFPGTDGGAQWGGSATDPSGVMYIPAKQNPCFSSLVKKEQPTGDASVTGAQLYNLRCAACHGADRRGNHDGSYPSLLAIDKRLSASAVHQVLQKGRGMMPSFSHLPDKERNAIVDFLFNKTVAPQTVSVQKGGLPYQHTGYNRWYDSKGYPVSNPPWGTLTAIDLNTGEHRWQVPLGEYKELTAKGIPPTGTDNYGGPLVTGSGLLFIAASKDEQFRVMDTKTGNIIWQTQLPAAGYASPSTYSVRGKQYVVIACGGGKLNTKSSDKYVAFALP</sequence>
<keyword evidence="4 8" id="KW-0479">Metal-binding</keyword>
<evidence type="ECO:0000256" key="2">
    <source>
        <dbReference type="ARBA" id="ARBA00008156"/>
    </source>
</evidence>
<dbReference type="GO" id="GO:0008876">
    <property type="term" value="F:quinoprotein glucose dehydrogenase activity"/>
    <property type="evidence" value="ECO:0007669"/>
    <property type="project" value="TreeGrafter"/>
</dbReference>
<name>A0A6L9L9S3_9BACT</name>
<feature type="signal peptide" evidence="9">
    <location>
        <begin position="1"/>
        <end position="24"/>
    </location>
</feature>
<evidence type="ECO:0000256" key="9">
    <source>
        <dbReference type="SAM" id="SignalP"/>
    </source>
</evidence>
<evidence type="ECO:0000256" key="3">
    <source>
        <dbReference type="ARBA" id="ARBA00022617"/>
    </source>
</evidence>
<dbReference type="SUPFAM" id="SSF46626">
    <property type="entry name" value="Cytochrome c"/>
    <property type="match status" value="1"/>
</dbReference>
<dbReference type="RefSeq" id="WP_163952674.1">
    <property type="nucleotide sequence ID" value="NZ_JAAFZH010000010.1"/>
</dbReference>
<proteinExistence type="inferred from homology"/>
<dbReference type="Proteomes" id="UP000474175">
    <property type="component" value="Unassembled WGS sequence"/>
</dbReference>
<dbReference type="GO" id="GO:0048038">
    <property type="term" value="F:quinone binding"/>
    <property type="evidence" value="ECO:0007669"/>
    <property type="project" value="InterPro"/>
</dbReference>
<dbReference type="SUPFAM" id="SSF50998">
    <property type="entry name" value="Quinoprotein alcohol dehydrogenase-like"/>
    <property type="match status" value="1"/>
</dbReference>
<dbReference type="GO" id="GO:0016020">
    <property type="term" value="C:membrane"/>
    <property type="evidence" value="ECO:0007669"/>
    <property type="project" value="InterPro"/>
</dbReference>
<protein>
    <submittedName>
        <fullName evidence="11">PQQ-binding-like beta-propeller repeat protein</fullName>
    </submittedName>
</protein>
<dbReference type="Gene3D" id="1.10.760.10">
    <property type="entry name" value="Cytochrome c-like domain"/>
    <property type="match status" value="1"/>
</dbReference>
<evidence type="ECO:0000256" key="1">
    <source>
        <dbReference type="ARBA" id="ARBA00001931"/>
    </source>
</evidence>
<dbReference type="InterPro" id="IPR017511">
    <property type="entry name" value="PQQ_mDH"/>
</dbReference>
<dbReference type="PANTHER" id="PTHR32303">
    <property type="entry name" value="QUINOPROTEIN ALCOHOL DEHYDROGENASE (CYTOCHROME C)"/>
    <property type="match status" value="1"/>
</dbReference>